<gene>
    <name evidence="13" type="ORF">T551_02751</name>
</gene>
<evidence type="ECO:0000256" key="4">
    <source>
        <dbReference type="ARBA" id="ARBA00022684"/>
    </source>
</evidence>
<feature type="binding site" evidence="10">
    <location>
        <position position="392"/>
    </location>
    <ligand>
        <name>ATP</name>
        <dbReference type="ChEBI" id="CHEBI:30616"/>
    </ligand>
</feature>
<feature type="binding site" evidence="10">
    <location>
        <position position="324"/>
    </location>
    <ligand>
        <name>ATP</name>
        <dbReference type="ChEBI" id="CHEBI:30616"/>
    </ligand>
</feature>
<dbReference type="GO" id="GO:0043295">
    <property type="term" value="F:glutathione binding"/>
    <property type="evidence" value="ECO:0007669"/>
    <property type="project" value="UniProtKB-UniRule"/>
</dbReference>
<keyword evidence="6 9" id="KW-0547">Nucleotide-binding</keyword>
<dbReference type="GO" id="GO:0005524">
    <property type="term" value="F:ATP binding"/>
    <property type="evidence" value="ECO:0007669"/>
    <property type="project" value="UniProtKB-UniRule"/>
</dbReference>
<dbReference type="GO" id="GO:0004363">
    <property type="term" value="F:glutathione synthase activity"/>
    <property type="evidence" value="ECO:0007669"/>
    <property type="project" value="UniProtKB-UniRule"/>
</dbReference>
<keyword evidence="5 9" id="KW-0479">Metal-binding</keyword>
<dbReference type="SUPFAM" id="SSF52440">
    <property type="entry name" value="PreATP-grasp domain"/>
    <property type="match status" value="1"/>
</dbReference>
<accession>A0A0W4ZIX8</accession>
<evidence type="ECO:0000259" key="12">
    <source>
        <dbReference type="Pfam" id="PF03199"/>
    </source>
</evidence>
<dbReference type="SUPFAM" id="SSF56059">
    <property type="entry name" value="Glutathione synthetase ATP-binding domain-like"/>
    <property type="match status" value="1"/>
</dbReference>
<feature type="binding site" evidence="10">
    <location>
        <position position="231"/>
    </location>
    <ligand>
        <name>substrate</name>
    </ligand>
</feature>
<evidence type="ECO:0000256" key="8">
    <source>
        <dbReference type="ARBA" id="ARBA00022842"/>
    </source>
</evidence>
<feature type="binding site" evidence="10">
    <location>
        <position position="439"/>
    </location>
    <ligand>
        <name>ATP</name>
        <dbReference type="ChEBI" id="CHEBI:30616"/>
    </ligand>
</feature>
<dbReference type="GO" id="GO:0005829">
    <property type="term" value="C:cytosol"/>
    <property type="evidence" value="ECO:0007669"/>
    <property type="project" value="TreeGrafter"/>
</dbReference>
<feature type="binding site" evidence="11">
    <location>
        <position position="153"/>
    </location>
    <ligand>
        <name>Mg(2+)</name>
        <dbReference type="ChEBI" id="CHEBI:18420"/>
    </ligand>
</feature>
<comment type="pathway">
    <text evidence="1 9">Sulfur metabolism; glutathione biosynthesis; glutathione from L-cysteine and L-glutamate: step 2/2.</text>
</comment>
<dbReference type="Pfam" id="PF03917">
    <property type="entry name" value="GSH_synth_ATP"/>
    <property type="match status" value="1"/>
</dbReference>
<evidence type="ECO:0000313" key="13">
    <source>
        <dbReference type="EMBL" id="KTW28332.1"/>
    </source>
</evidence>
<dbReference type="InterPro" id="IPR005615">
    <property type="entry name" value="Glutathione_synthase"/>
</dbReference>
<dbReference type="InterPro" id="IPR014709">
    <property type="entry name" value="Glutathione_synthase_C_euk"/>
</dbReference>
<dbReference type="InterPro" id="IPR014049">
    <property type="entry name" value="Glutathione_synthase_N_euk"/>
</dbReference>
<evidence type="ECO:0000313" key="14">
    <source>
        <dbReference type="Proteomes" id="UP000053447"/>
    </source>
</evidence>
<evidence type="ECO:0000256" key="6">
    <source>
        <dbReference type="ARBA" id="ARBA00022741"/>
    </source>
</evidence>
<dbReference type="Gene3D" id="1.10.1080.10">
    <property type="entry name" value="Glutathione Synthetase, Chain A, domain 3"/>
    <property type="match status" value="1"/>
</dbReference>
<comment type="caution">
    <text evidence="13">The sequence shown here is derived from an EMBL/GenBank/DDBJ whole genome shotgun (WGS) entry which is preliminary data.</text>
</comment>
<evidence type="ECO:0000256" key="7">
    <source>
        <dbReference type="ARBA" id="ARBA00022840"/>
    </source>
</evidence>
<feature type="binding site" evidence="10">
    <location>
        <position position="465"/>
    </location>
    <ligand>
        <name>substrate</name>
    </ligand>
</feature>
<name>A0A0W4ZIX8_PNEJ7</name>
<keyword evidence="4 9" id="KW-0317">Glutathione biosynthesis</keyword>
<protein>
    <recommendedName>
        <fullName evidence="9">Glutathione synthetase</fullName>
        <shortName evidence="9">GSH-S</shortName>
        <ecNumber evidence="9">6.3.2.3</ecNumber>
    </recommendedName>
</protein>
<comment type="catalytic activity">
    <reaction evidence="9">
        <text>gamma-L-glutamyl-L-cysteine + glycine + ATP = glutathione + ADP + phosphate + H(+)</text>
        <dbReference type="Rhea" id="RHEA:13557"/>
        <dbReference type="ChEBI" id="CHEBI:15378"/>
        <dbReference type="ChEBI" id="CHEBI:30616"/>
        <dbReference type="ChEBI" id="CHEBI:43474"/>
        <dbReference type="ChEBI" id="CHEBI:57305"/>
        <dbReference type="ChEBI" id="CHEBI:57925"/>
        <dbReference type="ChEBI" id="CHEBI:58173"/>
        <dbReference type="ChEBI" id="CHEBI:456216"/>
        <dbReference type="EC" id="6.3.2.3"/>
    </reaction>
</comment>
<dbReference type="InterPro" id="IPR016185">
    <property type="entry name" value="PreATP-grasp_dom_sf"/>
</dbReference>
<dbReference type="eggNOG" id="KOG0021">
    <property type="taxonomic scope" value="Eukaryota"/>
</dbReference>
<dbReference type="GO" id="GO:0000287">
    <property type="term" value="F:magnesium ion binding"/>
    <property type="evidence" value="ECO:0007669"/>
    <property type="project" value="UniProtKB-UniRule"/>
</dbReference>
<dbReference type="Gene3D" id="3.30.1490.50">
    <property type="match status" value="1"/>
</dbReference>
<feature type="binding site" evidence="11">
    <location>
        <position position="385"/>
    </location>
    <ligand>
        <name>Mg(2+)</name>
        <dbReference type="ChEBI" id="CHEBI:18420"/>
    </ligand>
</feature>
<dbReference type="InterPro" id="IPR004887">
    <property type="entry name" value="GSH_synth_subst-bd"/>
</dbReference>
<feature type="binding site" evidence="10">
    <location>
        <position position="151"/>
    </location>
    <ligand>
        <name>ATP</name>
        <dbReference type="ChEBI" id="CHEBI:30616"/>
    </ligand>
</feature>
<keyword evidence="14" id="KW-1185">Reference proteome</keyword>
<evidence type="ECO:0000256" key="10">
    <source>
        <dbReference type="PIRSR" id="PIRSR001558-1"/>
    </source>
</evidence>
<evidence type="ECO:0000256" key="11">
    <source>
        <dbReference type="PIRSR" id="PIRSR001558-2"/>
    </source>
</evidence>
<dbReference type="PANTHER" id="PTHR11130:SF0">
    <property type="entry name" value="GLUTATHIONE SYNTHETASE"/>
    <property type="match status" value="1"/>
</dbReference>
<proteinExistence type="inferred from homology"/>
<dbReference type="Gene3D" id="3.30.470.20">
    <property type="entry name" value="ATP-grasp fold, B domain"/>
    <property type="match status" value="1"/>
</dbReference>
<dbReference type="VEuPathDB" id="FungiDB:T551_02751"/>
<dbReference type="Gene3D" id="3.40.50.1760">
    <property type="entry name" value="Glutathione synthase, substrate-binding domain superfamily, eukaryotic"/>
    <property type="match status" value="1"/>
</dbReference>
<evidence type="ECO:0000256" key="9">
    <source>
        <dbReference type="PIRNR" id="PIRNR001558"/>
    </source>
</evidence>
<dbReference type="GeneID" id="28941269"/>
<evidence type="ECO:0000256" key="5">
    <source>
        <dbReference type="ARBA" id="ARBA00022723"/>
    </source>
</evidence>
<dbReference type="AlphaFoldDB" id="A0A0W4ZIX8"/>
<evidence type="ECO:0000256" key="3">
    <source>
        <dbReference type="ARBA" id="ARBA00022598"/>
    </source>
</evidence>
<feature type="binding site" evidence="10">
    <location>
        <position position="467"/>
    </location>
    <ligand>
        <name>ATP</name>
        <dbReference type="ChEBI" id="CHEBI:30616"/>
    </ligand>
</feature>
<dbReference type="STRING" id="1408657.A0A0W4ZIX8"/>
<feature type="binding site" evidence="10">
    <location>
        <begin position="413"/>
        <end position="416"/>
    </location>
    <ligand>
        <name>ATP</name>
        <dbReference type="ChEBI" id="CHEBI:30616"/>
    </ligand>
</feature>
<feature type="domain" description="Glutathione synthase substrate-binding" evidence="12">
    <location>
        <begin position="216"/>
        <end position="321"/>
    </location>
</feature>
<dbReference type="Pfam" id="PF03199">
    <property type="entry name" value="GSH_synthase"/>
    <property type="match status" value="1"/>
</dbReference>
<evidence type="ECO:0000256" key="2">
    <source>
        <dbReference type="ARBA" id="ARBA00010385"/>
    </source>
</evidence>
<dbReference type="PANTHER" id="PTHR11130">
    <property type="entry name" value="GLUTATHIONE SYNTHETASE"/>
    <property type="match status" value="1"/>
</dbReference>
<evidence type="ECO:0000256" key="1">
    <source>
        <dbReference type="ARBA" id="ARBA00004965"/>
    </source>
</evidence>
<feature type="binding site" evidence="10">
    <location>
        <begin position="381"/>
        <end position="390"/>
    </location>
    <ligand>
        <name>ATP</name>
        <dbReference type="ChEBI" id="CHEBI:30616"/>
    </ligand>
</feature>
<sequence length="490" mass="56127">MENTESLFKNYPPFLDKNQQDFLVSELIDYAQIHGISMRQKPSKSKKTYFFENTHIPFTLYPSLFPSIVFKKAKAIQCDFNKLYAFIANDEDFMAQIIKDLSTDSFIKKLWDIHLEVRNKGIVQPISLGIFRSDYFVQITDNSLPQLKQIEFNTISASFAAFASKISKTHKHLYKIGAYESSPILKNSTFPENNPIESIIKGIATADKLYGGKETKVLLIIGLDEPFVFDQRLFEYKLFKIYGIQTYRVHLSSIVNFIKLRQNDKALLFKSPNSKIEEISVVYFRTGYSPEHYTSSNEWSARLLIEESRAIKCPTIMTQLSGCKKVQQVLCEKNIIEKFLPENSSNALRETFAPIYALGTDLLNQKAYHLLINNPQNYILKPQREGGGNNIYGFKILDFLKTVPETSKQYILMERIHSPFHANIIIKDGEVYHIDGIDELGIYGIIVWDKDGTIYYNKESGYLLRTKDKSKDEGGVVAGYSSINSCALIP</sequence>
<reference evidence="14" key="1">
    <citation type="journal article" date="2016" name="Nat. Commun.">
        <title>Genome analysis of three Pneumocystis species reveals adaptation mechanisms to life exclusively in mammalian hosts.</title>
        <authorList>
            <person name="Ma L."/>
            <person name="Chen Z."/>
            <person name="Huang D.W."/>
            <person name="Kutty G."/>
            <person name="Ishihara M."/>
            <person name="Wang H."/>
            <person name="Abouelleil A."/>
            <person name="Bishop L."/>
            <person name="Davey E."/>
            <person name="Deng R."/>
            <person name="Deng X."/>
            <person name="Fan L."/>
            <person name="Fantoni G."/>
            <person name="Fitzgerald M."/>
            <person name="Gogineni E."/>
            <person name="Goldberg J.M."/>
            <person name="Handley G."/>
            <person name="Hu X."/>
            <person name="Huber C."/>
            <person name="Jiao X."/>
            <person name="Jones K."/>
            <person name="Levin J.Z."/>
            <person name="Liu Y."/>
            <person name="Macdonald P."/>
            <person name="Melnikov A."/>
            <person name="Raley C."/>
            <person name="Sassi M."/>
            <person name="Sherman B.T."/>
            <person name="Song X."/>
            <person name="Sykes S."/>
            <person name="Tran B."/>
            <person name="Walsh L."/>
            <person name="Xia Y."/>
            <person name="Yang J."/>
            <person name="Young S."/>
            <person name="Zeng Q."/>
            <person name="Zheng X."/>
            <person name="Stephens R."/>
            <person name="Nusbaum C."/>
            <person name="Birren B.W."/>
            <person name="Azadi P."/>
            <person name="Lempicki R.A."/>
            <person name="Cuomo C.A."/>
            <person name="Kovacs J.A."/>
        </authorList>
    </citation>
    <scope>NUCLEOTIDE SEQUENCE [LARGE SCALE GENOMIC DNA]</scope>
    <source>
        <strain evidence="14">RU7</strain>
    </source>
</reference>
<keyword evidence="7 9" id="KW-0067">ATP-binding</keyword>
<dbReference type="Gene3D" id="3.30.1490.80">
    <property type="match status" value="1"/>
</dbReference>
<dbReference type="EC" id="6.3.2.3" evidence="9"/>
<feature type="binding site" evidence="10">
    <location>
        <position position="473"/>
    </location>
    <ligand>
        <name>ATP</name>
        <dbReference type="ChEBI" id="CHEBI:30616"/>
    </ligand>
</feature>
<dbReference type="InterPro" id="IPR037013">
    <property type="entry name" value="GSH-S_sub-bd_sf"/>
</dbReference>
<dbReference type="PIRSF" id="PIRSF001558">
    <property type="entry name" value="GSHase"/>
    <property type="match status" value="1"/>
</dbReference>
<keyword evidence="8 9" id="KW-0460">Magnesium</keyword>
<comment type="cofactor">
    <cofactor evidence="9 11">
        <name>Mg(2+)</name>
        <dbReference type="ChEBI" id="CHEBI:18420"/>
    </cofactor>
    <text evidence="9 11">Binds 1 Mg(2+) ion per subunit.</text>
</comment>
<feature type="binding site" evidence="10">
    <location>
        <position position="132"/>
    </location>
    <ligand>
        <name>substrate</name>
    </ligand>
</feature>
<dbReference type="UniPathway" id="UPA00142">
    <property type="reaction ID" value="UER00210"/>
</dbReference>
<dbReference type="RefSeq" id="XP_018228894.1">
    <property type="nucleotide sequence ID" value="XM_018375014.1"/>
</dbReference>
<comment type="similarity">
    <text evidence="2 9">Belongs to the eukaryotic GSH synthase family.</text>
</comment>
<feature type="binding site" evidence="11">
    <location>
        <position position="151"/>
    </location>
    <ligand>
        <name>Mg(2+)</name>
        <dbReference type="ChEBI" id="CHEBI:18420"/>
    </ligand>
</feature>
<dbReference type="Proteomes" id="UP000053447">
    <property type="component" value="Unassembled WGS sequence"/>
</dbReference>
<dbReference type="InterPro" id="IPR014042">
    <property type="entry name" value="Glutathione_synthase_a-hlx"/>
</dbReference>
<keyword evidence="3 9" id="KW-0436">Ligase</keyword>
<organism evidence="13 14">
    <name type="scientific">Pneumocystis jirovecii (strain RU7)</name>
    <name type="common">Human pneumocystis pneumonia agent</name>
    <dbReference type="NCBI Taxonomy" id="1408657"/>
    <lineage>
        <taxon>Eukaryota</taxon>
        <taxon>Fungi</taxon>
        <taxon>Dikarya</taxon>
        <taxon>Ascomycota</taxon>
        <taxon>Taphrinomycotina</taxon>
        <taxon>Pneumocystomycetes</taxon>
        <taxon>Pneumocystaceae</taxon>
        <taxon>Pneumocystis</taxon>
    </lineage>
</organism>
<dbReference type="OrthoDB" id="2020073at2759"/>
<dbReference type="NCBIfam" id="TIGR01986">
    <property type="entry name" value="glut_syn_euk"/>
    <property type="match status" value="1"/>
</dbReference>
<dbReference type="EMBL" id="LFWA01000012">
    <property type="protein sequence ID" value="KTW28332.1"/>
    <property type="molecule type" value="Genomic_DNA"/>
</dbReference>